<protein>
    <recommendedName>
        <fullName evidence="4">OTU domain-containing protein</fullName>
    </recommendedName>
</protein>
<dbReference type="EMBL" id="CACSLK010027833">
    <property type="protein sequence ID" value="CAA0831885.1"/>
    <property type="molecule type" value="Genomic_DNA"/>
</dbReference>
<sequence length="262" mass="29574">MPCPCEIYQALQNNTFFELHHLHQFWTTLRINSEVKVRHEEGSIDLQHFDSLVAVVRSKDDEYIRRVNALLDPHVYPDQGEYREPDVNESRRGRPASRASTSRNLSSWEISCLDIPQGVKSSSHSFSRGRSASRGRSSSRGRGSSYGRGRGTTNFQNTQGGGREAVLLWENCHKIPQFILPYIEGYLDVVGDGNCGFRVIADCVLNDQNQWMDIRRQVVDELLSFPKVESVMAGMLAGGLAGEDDGRRNHVEGIEAYRRSCV</sequence>
<gene>
    <name evidence="2" type="ORF">SHERM_27197</name>
</gene>
<feature type="region of interest" description="Disordered" evidence="1">
    <location>
        <begin position="75"/>
        <end position="100"/>
    </location>
</feature>
<dbReference type="OrthoDB" id="1694816at2759"/>
<evidence type="ECO:0000313" key="2">
    <source>
        <dbReference type="EMBL" id="CAA0831885.1"/>
    </source>
</evidence>
<keyword evidence="3" id="KW-1185">Reference proteome</keyword>
<dbReference type="Gene3D" id="3.90.70.80">
    <property type="match status" value="1"/>
</dbReference>
<feature type="compositionally biased region" description="Low complexity" evidence="1">
    <location>
        <begin position="121"/>
        <end position="130"/>
    </location>
</feature>
<organism evidence="2 3">
    <name type="scientific">Striga hermonthica</name>
    <name type="common">Purple witchweed</name>
    <name type="synonym">Buchnera hermonthica</name>
    <dbReference type="NCBI Taxonomy" id="68872"/>
    <lineage>
        <taxon>Eukaryota</taxon>
        <taxon>Viridiplantae</taxon>
        <taxon>Streptophyta</taxon>
        <taxon>Embryophyta</taxon>
        <taxon>Tracheophyta</taxon>
        <taxon>Spermatophyta</taxon>
        <taxon>Magnoliopsida</taxon>
        <taxon>eudicotyledons</taxon>
        <taxon>Gunneridae</taxon>
        <taxon>Pentapetalae</taxon>
        <taxon>asterids</taxon>
        <taxon>lamiids</taxon>
        <taxon>Lamiales</taxon>
        <taxon>Orobanchaceae</taxon>
        <taxon>Buchnereae</taxon>
        <taxon>Striga</taxon>
    </lineage>
</organism>
<dbReference type="AlphaFoldDB" id="A0A9N7NJ63"/>
<reference evidence="2" key="1">
    <citation type="submission" date="2019-12" db="EMBL/GenBank/DDBJ databases">
        <authorList>
            <person name="Scholes J."/>
        </authorList>
    </citation>
    <scope>NUCLEOTIDE SEQUENCE</scope>
</reference>
<proteinExistence type="predicted"/>
<name>A0A9N7NJ63_STRHE</name>
<feature type="region of interest" description="Disordered" evidence="1">
    <location>
        <begin position="118"/>
        <end position="158"/>
    </location>
</feature>
<comment type="caution">
    <text evidence="2">The sequence shown here is derived from an EMBL/GenBank/DDBJ whole genome shotgun (WGS) entry which is preliminary data.</text>
</comment>
<evidence type="ECO:0000313" key="3">
    <source>
        <dbReference type="Proteomes" id="UP001153555"/>
    </source>
</evidence>
<evidence type="ECO:0000256" key="1">
    <source>
        <dbReference type="SAM" id="MobiDB-lite"/>
    </source>
</evidence>
<dbReference type="CDD" id="cd22744">
    <property type="entry name" value="OTU"/>
    <property type="match status" value="1"/>
</dbReference>
<accession>A0A9N7NJ63</accession>
<dbReference type="Proteomes" id="UP001153555">
    <property type="component" value="Unassembled WGS sequence"/>
</dbReference>
<evidence type="ECO:0008006" key="4">
    <source>
        <dbReference type="Google" id="ProtNLM"/>
    </source>
</evidence>
<feature type="compositionally biased region" description="Basic and acidic residues" evidence="1">
    <location>
        <begin position="80"/>
        <end position="92"/>
    </location>
</feature>